<evidence type="ECO:0000313" key="3">
    <source>
        <dbReference type="Proteomes" id="UP000028725"/>
    </source>
</evidence>
<accession>A0A085W6W7</accession>
<evidence type="ECO:0000313" key="2">
    <source>
        <dbReference type="EMBL" id="KFE63430.1"/>
    </source>
</evidence>
<reference evidence="2 3" key="1">
    <citation type="submission" date="2014-04" db="EMBL/GenBank/DDBJ databases">
        <title>Genome assembly of Hyalangium minutum DSM 14724.</title>
        <authorList>
            <person name="Sharma G."/>
            <person name="Subramanian S."/>
        </authorList>
    </citation>
    <scope>NUCLEOTIDE SEQUENCE [LARGE SCALE GENOMIC DNA]</scope>
    <source>
        <strain evidence="2 3">DSM 14724</strain>
    </source>
</reference>
<sequence length="53" mass="5665">MGCARRPERVAVVGRFRGVRESTIRATLTDPPESGEDGGRVEGCLGRRAPGEP</sequence>
<evidence type="ECO:0000256" key="1">
    <source>
        <dbReference type="SAM" id="MobiDB-lite"/>
    </source>
</evidence>
<protein>
    <submittedName>
        <fullName evidence="2">Uncharacterized protein</fullName>
    </submittedName>
</protein>
<gene>
    <name evidence="2" type="ORF">DB31_2548</name>
</gene>
<dbReference type="STRING" id="394096.DB31_2548"/>
<dbReference type="EMBL" id="JMCB01000017">
    <property type="protein sequence ID" value="KFE63430.1"/>
    <property type="molecule type" value="Genomic_DNA"/>
</dbReference>
<feature type="region of interest" description="Disordered" evidence="1">
    <location>
        <begin position="27"/>
        <end position="53"/>
    </location>
</feature>
<dbReference type="Proteomes" id="UP000028725">
    <property type="component" value="Unassembled WGS sequence"/>
</dbReference>
<organism evidence="2 3">
    <name type="scientific">Hyalangium minutum</name>
    <dbReference type="NCBI Taxonomy" id="394096"/>
    <lineage>
        <taxon>Bacteria</taxon>
        <taxon>Pseudomonadati</taxon>
        <taxon>Myxococcota</taxon>
        <taxon>Myxococcia</taxon>
        <taxon>Myxococcales</taxon>
        <taxon>Cystobacterineae</taxon>
        <taxon>Archangiaceae</taxon>
        <taxon>Hyalangium</taxon>
    </lineage>
</organism>
<name>A0A085W6W7_9BACT</name>
<comment type="caution">
    <text evidence="2">The sequence shown here is derived from an EMBL/GenBank/DDBJ whole genome shotgun (WGS) entry which is preliminary data.</text>
</comment>
<dbReference type="AlphaFoldDB" id="A0A085W6W7"/>
<keyword evidence="3" id="KW-1185">Reference proteome</keyword>
<proteinExistence type="predicted"/>